<feature type="chain" id="PRO_5002636362" evidence="4">
    <location>
        <begin position="19"/>
        <end position="324"/>
    </location>
</feature>
<dbReference type="PANTHER" id="PTHR40841:SF2">
    <property type="entry name" value="SIDEROPHORE-DEGRADING ESTERASE (EUROFUNG)"/>
    <property type="match status" value="1"/>
</dbReference>
<dbReference type="Gene3D" id="3.40.50.1820">
    <property type="entry name" value="alpha/beta hydrolase"/>
    <property type="match status" value="1"/>
</dbReference>
<keyword evidence="2" id="KW-0378">Hydrolase</keyword>
<evidence type="ECO:0000313" key="5">
    <source>
        <dbReference type="EMBL" id="ABL98291.1"/>
    </source>
</evidence>
<sequence length="324" mass="36219">MTRICALLLACCAQFANATTASDATADSHELHTTVDRHVASQLGGQRGNGLLYEIVDTQVWDVPDPGSGRHYQVFVALPASYEKEPSRRYPVLYVTDADYAFPLVKQIARRLNGHGPAIEDFILVGLSYSVGDHGVPSRRRDYTPTPNGPGADATKGVHGEGQTYLEYLKHVAIPFVADKYRTDEAQRLFLGHSYGGLLGAQALLTDPRMFAGYVLGSPSFWYDNKVMWSFEQRYAKANKDLSAKVYLYVGEYEDMKPGDTRYATRYNMVTDARYFEKTLMSRRYPSLQLRLDVLNDEDHLSVAPRGFTHGLKYLLPASTGNKP</sequence>
<organism evidence="5 6">
    <name type="scientific">Shewanella amazonensis (strain ATCC BAA-1098 / SB2B)</name>
    <dbReference type="NCBI Taxonomy" id="326297"/>
    <lineage>
        <taxon>Bacteria</taxon>
        <taxon>Pseudomonadati</taxon>
        <taxon>Pseudomonadota</taxon>
        <taxon>Gammaproteobacteria</taxon>
        <taxon>Alteromonadales</taxon>
        <taxon>Shewanellaceae</taxon>
        <taxon>Shewanella</taxon>
    </lineage>
</organism>
<dbReference type="GO" id="GO:0016788">
    <property type="term" value="F:hydrolase activity, acting on ester bonds"/>
    <property type="evidence" value="ECO:0007669"/>
    <property type="project" value="TreeGrafter"/>
</dbReference>
<protein>
    <submittedName>
        <fullName evidence="5">Putative esterase</fullName>
    </submittedName>
</protein>
<dbReference type="SUPFAM" id="SSF53474">
    <property type="entry name" value="alpha/beta-Hydrolases"/>
    <property type="match status" value="1"/>
</dbReference>
<accession>A1S1N5</accession>
<dbReference type="Proteomes" id="UP000009175">
    <property type="component" value="Chromosome"/>
</dbReference>
<evidence type="ECO:0000256" key="2">
    <source>
        <dbReference type="ARBA" id="ARBA00022801"/>
    </source>
</evidence>
<feature type="region of interest" description="Disordered" evidence="3">
    <location>
        <begin position="136"/>
        <end position="157"/>
    </location>
</feature>
<evidence type="ECO:0000256" key="1">
    <source>
        <dbReference type="ARBA" id="ARBA00005622"/>
    </source>
</evidence>
<dbReference type="ESTHER" id="sheam-a1s1n5">
    <property type="family name" value="A85-IroE-IroD-Fes-Yiel"/>
</dbReference>
<name>A1S1N5_SHEAM</name>
<dbReference type="eggNOG" id="COG2819">
    <property type="taxonomic scope" value="Bacteria"/>
</dbReference>
<dbReference type="STRING" id="326297.Sama_0079"/>
<dbReference type="Pfam" id="PF00756">
    <property type="entry name" value="Esterase"/>
    <property type="match status" value="1"/>
</dbReference>
<comment type="similarity">
    <text evidence="1">Belongs to the esterase D family.</text>
</comment>
<dbReference type="EMBL" id="CP000507">
    <property type="protein sequence ID" value="ABL98291.1"/>
    <property type="molecule type" value="Genomic_DNA"/>
</dbReference>
<dbReference type="KEGG" id="saz:Sama_0079"/>
<gene>
    <name evidence="5" type="ordered locus">Sama_0079</name>
</gene>
<reference evidence="5 6" key="1">
    <citation type="submission" date="2006-12" db="EMBL/GenBank/DDBJ databases">
        <title>Complete sequence of Shewanella amazonensis SB2B.</title>
        <authorList>
            <consortium name="US DOE Joint Genome Institute"/>
            <person name="Copeland A."/>
            <person name="Lucas S."/>
            <person name="Lapidus A."/>
            <person name="Barry K."/>
            <person name="Detter J.C."/>
            <person name="Glavina del Rio T."/>
            <person name="Hammon N."/>
            <person name="Israni S."/>
            <person name="Dalin E."/>
            <person name="Tice H."/>
            <person name="Pitluck S."/>
            <person name="Munk A.C."/>
            <person name="Brettin T."/>
            <person name="Bruce D."/>
            <person name="Han C."/>
            <person name="Tapia R."/>
            <person name="Gilna P."/>
            <person name="Schmutz J."/>
            <person name="Larimer F."/>
            <person name="Land M."/>
            <person name="Hauser L."/>
            <person name="Kyrpides N."/>
            <person name="Mikhailova N."/>
            <person name="Fredrickson J."/>
            <person name="Richardson P."/>
        </authorList>
    </citation>
    <scope>NUCLEOTIDE SEQUENCE [LARGE SCALE GENOMIC DNA]</scope>
    <source>
        <strain evidence="6">ATCC BAA-1098 / SB2B</strain>
    </source>
</reference>
<dbReference type="AlphaFoldDB" id="A1S1N5"/>
<proteinExistence type="inferred from homology"/>
<feature type="signal peptide" evidence="4">
    <location>
        <begin position="1"/>
        <end position="18"/>
    </location>
</feature>
<dbReference type="HOGENOM" id="CLU_039834_0_2_6"/>
<evidence type="ECO:0000256" key="3">
    <source>
        <dbReference type="SAM" id="MobiDB-lite"/>
    </source>
</evidence>
<evidence type="ECO:0000256" key="4">
    <source>
        <dbReference type="SAM" id="SignalP"/>
    </source>
</evidence>
<dbReference type="PANTHER" id="PTHR40841">
    <property type="entry name" value="SIDEROPHORE TRIACETYLFUSARININE C ESTERASE"/>
    <property type="match status" value="1"/>
</dbReference>
<dbReference type="InterPro" id="IPR029058">
    <property type="entry name" value="AB_hydrolase_fold"/>
</dbReference>
<dbReference type="InterPro" id="IPR000801">
    <property type="entry name" value="Esterase-like"/>
</dbReference>
<dbReference type="InterPro" id="IPR052558">
    <property type="entry name" value="Siderophore_Hydrolase_D"/>
</dbReference>
<evidence type="ECO:0000313" key="6">
    <source>
        <dbReference type="Proteomes" id="UP000009175"/>
    </source>
</evidence>
<keyword evidence="6" id="KW-1185">Reference proteome</keyword>
<keyword evidence="4" id="KW-0732">Signal</keyword>